<dbReference type="EMBL" id="JBBMFK010000012">
    <property type="protein sequence ID" value="MEQ2443599.1"/>
    <property type="molecule type" value="Genomic_DNA"/>
</dbReference>
<dbReference type="SUPFAM" id="SSF47413">
    <property type="entry name" value="lambda repressor-like DNA-binding domains"/>
    <property type="match status" value="1"/>
</dbReference>
<keyword evidence="3" id="KW-1185">Reference proteome</keyword>
<dbReference type="Proteomes" id="UP001464378">
    <property type="component" value="Unassembled WGS sequence"/>
</dbReference>
<dbReference type="SMART" id="SM00530">
    <property type="entry name" value="HTH_XRE"/>
    <property type="match status" value="1"/>
</dbReference>
<evidence type="ECO:0000313" key="2">
    <source>
        <dbReference type="EMBL" id="MEQ2443599.1"/>
    </source>
</evidence>
<dbReference type="InterPro" id="IPR010982">
    <property type="entry name" value="Lambda_DNA-bd_dom_sf"/>
</dbReference>
<proteinExistence type="predicted"/>
<feature type="domain" description="HTH cro/C1-type" evidence="1">
    <location>
        <begin position="14"/>
        <end position="69"/>
    </location>
</feature>
<dbReference type="Gene3D" id="1.10.260.40">
    <property type="entry name" value="lambda repressor-like DNA-binding domains"/>
    <property type="match status" value="1"/>
</dbReference>
<sequence length="279" mass="30835">MEPVFLPGDLRTRIVDLMKYHKISQADLAVKIGVTESTLNRFLTGKVEKLGHEQVLRLARTFQVSTDFLLGLTEIPDRKNYEISELGLSVEAAKNLYLGKVQPDVVNRLLESPRFAEVTYLIGQYLDDTLAEGYALQNQMMTTLRSMLMGAVRTDAAVQAAREVNRLKVPPYQADLTTIQNQFMAAVREVKQEVGNDLDAAKSLSKAVTQKMFTELTKGQDMQSPSITPEQIAQAVTSSVSGMDGVNLDALNQFGQAIQTFLESTLAPPASHTDEEPNQ</sequence>
<comment type="caution">
    <text evidence="2">The sequence shown here is derived from an EMBL/GenBank/DDBJ whole genome shotgun (WGS) entry which is preliminary data.</text>
</comment>
<reference evidence="2 3" key="1">
    <citation type="submission" date="2024-03" db="EMBL/GenBank/DDBJ databases">
        <title>Human intestinal bacterial collection.</title>
        <authorList>
            <person name="Pauvert C."/>
            <person name="Hitch T.C.A."/>
            <person name="Clavel T."/>
        </authorList>
    </citation>
    <scope>NUCLEOTIDE SEQUENCE [LARGE SCALE GENOMIC DNA]</scope>
    <source>
        <strain evidence="2 3">CLA-AP-H29</strain>
    </source>
</reference>
<dbReference type="PROSITE" id="PS50943">
    <property type="entry name" value="HTH_CROC1"/>
    <property type="match status" value="1"/>
</dbReference>
<dbReference type="CDD" id="cd00093">
    <property type="entry name" value="HTH_XRE"/>
    <property type="match status" value="1"/>
</dbReference>
<dbReference type="RefSeq" id="WP_349231743.1">
    <property type="nucleotide sequence ID" value="NZ_JBBMFK010000012.1"/>
</dbReference>
<dbReference type="InterPro" id="IPR001387">
    <property type="entry name" value="Cro/C1-type_HTH"/>
</dbReference>
<protein>
    <submittedName>
        <fullName evidence="2">Helix-turn-helix transcriptional regulator</fullName>
    </submittedName>
</protein>
<name>A0ABV1E8F2_9FIRM</name>
<dbReference type="Pfam" id="PF13443">
    <property type="entry name" value="HTH_26"/>
    <property type="match status" value="1"/>
</dbReference>
<evidence type="ECO:0000313" key="3">
    <source>
        <dbReference type="Proteomes" id="UP001464378"/>
    </source>
</evidence>
<accession>A0ABV1E8F2</accession>
<gene>
    <name evidence="2" type="ORF">WMO64_08950</name>
</gene>
<organism evidence="2 3">
    <name type="scientific">Pseudoflavonifractor intestinihominis</name>
    <dbReference type="NCBI Taxonomy" id="3133171"/>
    <lineage>
        <taxon>Bacteria</taxon>
        <taxon>Bacillati</taxon>
        <taxon>Bacillota</taxon>
        <taxon>Clostridia</taxon>
        <taxon>Eubacteriales</taxon>
        <taxon>Oscillospiraceae</taxon>
        <taxon>Pseudoflavonifractor</taxon>
    </lineage>
</organism>
<evidence type="ECO:0000259" key="1">
    <source>
        <dbReference type="PROSITE" id="PS50943"/>
    </source>
</evidence>